<keyword evidence="2" id="KW-1185">Reference proteome</keyword>
<proteinExistence type="predicted"/>
<accession>A0A498JPY5</accession>
<organism evidence="1 2">
    <name type="scientific">Malus domestica</name>
    <name type="common">Apple</name>
    <name type="synonym">Pyrus malus</name>
    <dbReference type="NCBI Taxonomy" id="3750"/>
    <lineage>
        <taxon>Eukaryota</taxon>
        <taxon>Viridiplantae</taxon>
        <taxon>Streptophyta</taxon>
        <taxon>Embryophyta</taxon>
        <taxon>Tracheophyta</taxon>
        <taxon>Spermatophyta</taxon>
        <taxon>Magnoliopsida</taxon>
        <taxon>eudicotyledons</taxon>
        <taxon>Gunneridae</taxon>
        <taxon>Pentapetalae</taxon>
        <taxon>rosids</taxon>
        <taxon>fabids</taxon>
        <taxon>Rosales</taxon>
        <taxon>Rosaceae</taxon>
        <taxon>Amygdaloideae</taxon>
        <taxon>Maleae</taxon>
        <taxon>Malus</taxon>
    </lineage>
</organism>
<reference evidence="1 2" key="1">
    <citation type="submission" date="2018-10" db="EMBL/GenBank/DDBJ databases">
        <title>A high-quality apple genome assembly.</title>
        <authorList>
            <person name="Hu J."/>
        </authorList>
    </citation>
    <scope>NUCLEOTIDE SEQUENCE [LARGE SCALE GENOMIC DNA]</scope>
    <source>
        <strain evidence="2">cv. HFTH1</strain>
        <tissue evidence="1">Young leaf</tissue>
    </source>
</reference>
<gene>
    <name evidence="1" type="ORF">DVH24_008433</name>
</gene>
<dbReference type="AlphaFoldDB" id="A0A498JPY5"/>
<evidence type="ECO:0000313" key="1">
    <source>
        <dbReference type="EMBL" id="RXH95933.1"/>
    </source>
</evidence>
<name>A0A498JPY5_MALDO</name>
<dbReference type="Proteomes" id="UP000290289">
    <property type="component" value="Chromosome 6"/>
</dbReference>
<evidence type="ECO:0000313" key="2">
    <source>
        <dbReference type="Proteomes" id="UP000290289"/>
    </source>
</evidence>
<protein>
    <submittedName>
        <fullName evidence="1">Uncharacterized protein</fullName>
    </submittedName>
</protein>
<comment type="caution">
    <text evidence="1">The sequence shown here is derived from an EMBL/GenBank/DDBJ whole genome shotgun (WGS) entry which is preliminary data.</text>
</comment>
<sequence length="61" mass="7330">MHQDVFRRKNKCLRLWENDELKAFPIFPSGVRYMPEKIKDKAMFPIFLQNCLEEKSTLNLA</sequence>
<dbReference type="EMBL" id="RDQH01000332">
    <property type="protein sequence ID" value="RXH95933.1"/>
    <property type="molecule type" value="Genomic_DNA"/>
</dbReference>